<dbReference type="EMBL" id="KQ243831">
    <property type="protein sequence ID" value="KNC75128.1"/>
    <property type="molecule type" value="Genomic_DNA"/>
</dbReference>
<evidence type="ECO:0000313" key="4">
    <source>
        <dbReference type="EMBL" id="KNC75128.1"/>
    </source>
</evidence>
<feature type="domain" description="NTR" evidence="3">
    <location>
        <begin position="21"/>
        <end position="149"/>
    </location>
</feature>
<organism evidence="4 5">
    <name type="scientific">Sphaeroforma arctica JP610</name>
    <dbReference type="NCBI Taxonomy" id="667725"/>
    <lineage>
        <taxon>Eukaryota</taxon>
        <taxon>Ichthyosporea</taxon>
        <taxon>Ichthyophonida</taxon>
        <taxon>Sphaeroforma</taxon>
    </lineage>
</organism>
<sequence length="282" mass="31012">MKVSQVFVVVVSVLAVLSEGCSCPGPLTTKEEYCQASFVTLAKFKSYSAATGEAEFKVSHVLKGIPEDQTTINVVVGDGSISCDLDGEGFLKNRRYLIAGSTKEGRYFVNTGCGYFVRRWKEIPLPQRREWFQIYKLVEEEVCKVERQCPENCTSYFDGCNQCGCDLETGKLTYCTERFCSPEELEEPSCTSEIDPNCNPNPCAEGETYRPGKNLSEYVYDAPASPCDTVLCNIGETCETILGAAVCRPFTTCAQVLCEAGVSVCTDGPDRDAECIPNPVPW</sequence>
<dbReference type="InterPro" id="IPR008993">
    <property type="entry name" value="TIMP-like_OB-fold"/>
</dbReference>
<evidence type="ECO:0000256" key="1">
    <source>
        <dbReference type="ARBA" id="ARBA00023157"/>
    </source>
</evidence>
<dbReference type="PROSITE" id="PS50189">
    <property type="entry name" value="NTR"/>
    <property type="match status" value="1"/>
</dbReference>
<name>A0A0L0FGH4_9EUKA</name>
<evidence type="ECO:0000313" key="5">
    <source>
        <dbReference type="Proteomes" id="UP000054560"/>
    </source>
</evidence>
<feature type="chain" id="PRO_5005538712" description="NTR domain-containing protein" evidence="2">
    <location>
        <begin position="21"/>
        <end position="282"/>
    </location>
</feature>
<dbReference type="AlphaFoldDB" id="A0A0L0FGH4"/>
<keyword evidence="1" id="KW-1015">Disulfide bond</keyword>
<dbReference type="GeneID" id="25912844"/>
<gene>
    <name evidence="4" type="ORF">SARC_12340</name>
</gene>
<dbReference type="OrthoDB" id="10021323at2759"/>
<keyword evidence="2" id="KW-0732">Signal</keyword>
<protein>
    <recommendedName>
        <fullName evidence="3">NTR domain-containing protein</fullName>
    </recommendedName>
</protein>
<proteinExistence type="predicted"/>
<dbReference type="Proteomes" id="UP000054560">
    <property type="component" value="Unassembled WGS sequence"/>
</dbReference>
<evidence type="ECO:0000256" key="2">
    <source>
        <dbReference type="SAM" id="SignalP"/>
    </source>
</evidence>
<dbReference type="Gene3D" id="2.40.50.120">
    <property type="match status" value="1"/>
</dbReference>
<evidence type="ECO:0000259" key="3">
    <source>
        <dbReference type="PROSITE" id="PS50189"/>
    </source>
</evidence>
<keyword evidence="5" id="KW-1185">Reference proteome</keyword>
<reference evidence="4 5" key="1">
    <citation type="submission" date="2011-02" db="EMBL/GenBank/DDBJ databases">
        <title>The Genome Sequence of Sphaeroforma arctica JP610.</title>
        <authorList>
            <consortium name="The Broad Institute Genome Sequencing Platform"/>
            <person name="Russ C."/>
            <person name="Cuomo C."/>
            <person name="Young S.K."/>
            <person name="Zeng Q."/>
            <person name="Gargeya S."/>
            <person name="Alvarado L."/>
            <person name="Berlin A."/>
            <person name="Chapman S.B."/>
            <person name="Chen Z."/>
            <person name="Freedman E."/>
            <person name="Gellesch M."/>
            <person name="Goldberg J."/>
            <person name="Griggs A."/>
            <person name="Gujja S."/>
            <person name="Heilman E."/>
            <person name="Heiman D."/>
            <person name="Howarth C."/>
            <person name="Mehta T."/>
            <person name="Neiman D."/>
            <person name="Pearson M."/>
            <person name="Roberts A."/>
            <person name="Saif S."/>
            <person name="Shea T."/>
            <person name="Shenoy N."/>
            <person name="Sisk P."/>
            <person name="Stolte C."/>
            <person name="Sykes S."/>
            <person name="White J."/>
            <person name="Yandava C."/>
            <person name="Burger G."/>
            <person name="Gray M.W."/>
            <person name="Holland P.W.H."/>
            <person name="King N."/>
            <person name="Lang F.B.F."/>
            <person name="Roger A.J."/>
            <person name="Ruiz-Trillo I."/>
            <person name="Haas B."/>
            <person name="Nusbaum C."/>
            <person name="Birren B."/>
        </authorList>
    </citation>
    <scope>NUCLEOTIDE SEQUENCE [LARGE SCALE GENOMIC DNA]</scope>
    <source>
        <strain evidence="4 5">JP610</strain>
    </source>
</reference>
<dbReference type="SUPFAM" id="SSF50242">
    <property type="entry name" value="TIMP-like"/>
    <property type="match status" value="1"/>
</dbReference>
<dbReference type="InterPro" id="IPR001134">
    <property type="entry name" value="Netrin_domain"/>
</dbReference>
<dbReference type="RefSeq" id="XP_014149030.1">
    <property type="nucleotide sequence ID" value="XM_014293555.1"/>
</dbReference>
<accession>A0A0L0FGH4</accession>
<feature type="signal peptide" evidence="2">
    <location>
        <begin position="1"/>
        <end position="20"/>
    </location>
</feature>